<dbReference type="AlphaFoldDB" id="A0A8T0J4Y7"/>
<dbReference type="InterPro" id="IPR012340">
    <property type="entry name" value="NA-bd_OB-fold"/>
</dbReference>
<evidence type="ECO:0000256" key="6">
    <source>
        <dbReference type="SAM" id="Coils"/>
    </source>
</evidence>
<evidence type="ECO:0000256" key="5">
    <source>
        <dbReference type="ARBA" id="ARBA00023125"/>
    </source>
</evidence>
<evidence type="ECO:0000256" key="3">
    <source>
        <dbReference type="ARBA" id="ARBA00022771"/>
    </source>
</evidence>
<dbReference type="SUPFAM" id="SSF50249">
    <property type="entry name" value="Nucleic acid-binding proteins"/>
    <property type="match status" value="1"/>
</dbReference>
<evidence type="ECO:0000256" key="1">
    <source>
        <dbReference type="ARBA" id="ARBA00005690"/>
    </source>
</evidence>
<dbReference type="Pfam" id="PF01336">
    <property type="entry name" value="tRNA_anti-codon"/>
    <property type="match status" value="1"/>
</dbReference>
<evidence type="ECO:0000256" key="7">
    <source>
        <dbReference type="SAM" id="MobiDB-lite"/>
    </source>
</evidence>
<dbReference type="Gene3D" id="2.40.50.140">
    <property type="entry name" value="Nucleic acid-binding proteins"/>
    <property type="match status" value="1"/>
</dbReference>
<comment type="caution">
    <text evidence="9">The sequence shown here is derived from an EMBL/GenBank/DDBJ whole genome shotgun (WGS) entry which is preliminary data.</text>
</comment>
<protein>
    <recommendedName>
        <fullName evidence="8">OB domain-containing protein</fullName>
    </recommendedName>
</protein>
<feature type="coiled-coil region" evidence="6">
    <location>
        <begin position="229"/>
        <end position="274"/>
    </location>
</feature>
<evidence type="ECO:0000256" key="2">
    <source>
        <dbReference type="ARBA" id="ARBA00022723"/>
    </source>
</evidence>
<evidence type="ECO:0000256" key="4">
    <source>
        <dbReference type="ARBA" id="ARBA00022833"/>
    </source>
</evidence>
<keyword evidence="3" id="KW-0863">Zinc-finger</keyword>
<dbReference type="EMBL" id="CM026421">
    <property type="protein sequence ID" value="KAG0589968.1"/>
    <property type="molecule type" value="Genomic_DNA"/>
</dbReference>
<sequence length="293" mass="32585">MSKRERGDVEEELEAGKREKVQAEPSIVSLSEEVPVFHADGEDGEREEAAGHEWELVPREEIPHLRAEEAPTSQTFASTRSVRIADLCPGYCGKWETTGRVVYKTPVLSYDNRNGRGSYFRFEIADEDGGEIRVVCFNDVVDRFFDKLVEGRRYVLANGRLKAPNELYNHEQRKCEIVLQHSSTIRGIPDEANPGGGTNDGGDSRTLTATNSGSVHGPSQTLPSGDLQKEDLMKRVAELEKNLELAHRSLAVANRSLEAANKNLEVTNKSLDLTCSQVQDYKVKIAQLKAMVT</sequence>
<dbReference type="Proteomes" id="UP000822688">
    <property type="component" value="Chromosome 1"/>
</dbReference>
<evidence type="ECO:0000313" key="10">
    <source>
        <dbReference type="Proteomes" id="UP000822688"/>
    </source>
</evidence>
<keyword evidence="6" id="KW-0175">Coiled coil</keyword>
<organism evidence="9 10">
    <name type="scientific">Ceratodon purpureus</name>
    <name type="common">Fire moss</name>
    <name type="synonym">Dicranum purpureum</name>
    <dbReference type="NCBI Taxonomy" id="3225"/>
    <lineage>
        <taxon>Eukaryota</taxon>
        <taxon>Viridiplantae</taxon>
        <taxon>Streptophyta</taxon>
        <taxon>Embryophyta</taxon>
        <taxon>Bryophyta</taxon>
        <taxon>Bryophytina</taxon>
        <taxon>Bryopsida</taxon>
        <taxon>Dicranidae</taxon>
        <taxon>Pseudoditrichales</taxon>
        <taxon>Ditrichaceae</taxon>
        <taxon>Ceratodon</taxon>
    </lineage>
</organism>
<dbReference type="InterPro" id="IPR004365">
    <property type="entry name" value="NA-bd_OB_tRNA"/>
</dbReference>
<dbReference type="GO" id="GO:0003677">
    <property type="term" value="F:DNA binding"/>
    <property type="evidence" value="ECO:0007669"/>
    <property type="project" value="UniProtKB-KW"/>
</dbReference>
<keyword evidence="4" id="KW-0862">Zinc</keyword>
<comment type="similarity">
    <text evidence="1">Belongs to the replication factor A protein 1 family.</text>
</comment>
<feature type="compositionally biased region" description="Polar residues" evidence="7">
    <location>
        <begin position="205"/>
        <end position="223"/>
    </location>
</feature>
<keyword evidence="10" id="KW-1185">Reference proteome</keyword>
<keyword evidence="2" id="KW-0479">Metal-binding</keyword>
<dbReference type="EMBL" id="CM026421">
    <property type="protein sequence ID" value="KAG0589967.1"/>
    <property type="molecule type" value="Genomic_DNA"/>
</dbReference>
<name>A0A8T0J4Y7_CERPU</name>
<evidence type="ECO:0000313" key="9">
    <source>
        <dbReference type="EMBL" id="KAG0589968.1"/>
    </source>
</evidence>
<feature type="region of interest" description="Disordered" evidence="7">
    <location>
        <begin position="186"/>
        <end position="226"/>
    </location>
</feature>
<dbReference type="CDD" id="cd04474">
    <property type="entry name" value="RPA1_DBD_A"/>
    <property type="match status" value="1"/>
</dbReference>
<dbReference type="FunFam" id="2.40.50.140:FF:000041">
    <property type="entry name" value="Replication protein A subunit"/>
    <property type="match status" value="1"/>
</dbReference>
<gene>
    <name evidence="9" type="ORF">KC19_1G060300</name>
</gene>
<feature type="domain" description="OB" evidence="8">
    <location>
        <begin position="99"/>
        <end position="165"/>
    </location>
</feature>
<reference evidence="9" key="1">
    <citation type="submission" date="2020-06" db="EMBL/GenBank/DDBJ databases">
        <title>WGS assembly of Ceratodon purpureus strain R40.</title>
        <authorList>
            <person name="Carey S.B."/>
            <person name="Jenkins J."/>
            <person name="Shu S."/>
            <person name="Lovell J.T."/>
            <person name="Sreedasyam A."/>
            <person name="Maumus F."/>
            <person name="Tiley G.P."/>
            <person name="Fernandez-Pozo N."/>
            <person name="Barry K."/>
            <person name="Chen C."/>
            <person name="Wang M."/>
            <person name="Lipzen A."/>
            <person name="Daum C."/>
            <person name="Saski C.A."/>
            <person name="Payton A.C."/>
            <person name="Mcbreen J.C."/>
            <person name="Conrad R.E."/>
            <person name="Kollar L.M."/>
            <person name="Olsson S."/>
            <person name="Huttunen S."/>
            <person name="Landis J.B."/>
            <person name="Wickett N.J."/>
            <person name="Johnson M.G."/>
            <person name="Rensing S.A."/>
            <person name="Grimwood J."/>
            <person name="Schmutz J."/>
            <person name="Mcdaniel S.F."/>
        </authorList>
    </citation>
    <scope>NUCLEOTIDE SEQUENCE</scope>
    <source>
        <strain evidence="9">R40</strain>
    </source>
</reference>
<keyword evidence="5" id="KW-0238">DNA-binding</keyword>
<proteinExistence type="inferred from homology"/>
<evidence type="ECO:0000259" key="8">
    <source>
        <dbReference type="Pfam" id="PF01336"/>
    </source>
</evidence>
<dbReference type="GO" id="GO:0008270">
    <property type="term" value="F:zinc ion binding"/>
    <property type="evidence" value="ECO:0007669"/>
    <property type="project" value="UniProtKB-KW"/>
</dbReference>
<feature type="region of interest" description="Disordered" evidence="7">
    <location>
        <begin position="1"/>
        <end position="25"/>
    </location>
</feature>
<accession>A0A8T0J4Y7</accession>